<feature type="compositionally biased region" description="Low complexity" evidence="1">
    <location>
        <begin position="53"/>
        <end position="64"/>
    </location>
</feature>
<evidence type="ECO:0000256" key="1">
    <source>
        <dbReference type="SAM" id="MobiDB-lite"/>
    </source>
</evidence>
<evidence type="ECO:0000313" key="3">
    <source>
        <dbReference type="Proteomes" id="UP000230069"/>
    </source>
</evidence>
<gene>
    <name evidence="2" type="ORF">AQUCO_01000035v1</name>
</gene>
<dbReference type="EMBL" id="KZ305027">
    <property type="protein sequence ID" value="PIA51861.1"/>
    <property type="molecule type" value="Genomic_DNA"/>
</dbReference>
<name>A0A2G5E830_AQUCA</name>
<organism evidence="2 3">
    <name type="scientific">Aquilegia coerulea</name>
    <name type="common">Rocky mountain columbine</name>
    <dbReference type="NCBI Taxonomy" id="218851"/>
    <lineage>
        <taxon>Eukaryota</taxon>
        <taxon>Viridiplantae</taxon>
        <taxon>Streptophyta</taxon>
        <taxon>Embryophyta</taxon>
        <taxon>Tracheophyta</taxon>
        <taxon>Spermatophyta</taxon>
        <taxon>Magnoliopsida</taxon>
        <taxon>Ranunculales</taxon>
        <taxon>Ranunculaceae</taxon>
        <taxon>Thalictroideae</taxon>
        <taxon>Aquilegia</taxon>
    </lineage>
</organism>
<sequence>MEKVCHACACRHAVMYVTMKNHNHNRSKHSINSLKHSIRGGWLTQCLDKKPDLSSPSESNLNPLVGPHGPSRRRQQANMLILSYSNAWPYNIYNYIVYQETSYTSGI</sequence>
<dbReference type="InParanoid" id="A0A2G5E830"/>
<evidence type="ECO:0000313" key="2">
    <source>
        <dbReference type="EMBL" id="PIA51861.1"/>
    </source>
</evidence>
<dbReference type="AlphaFoldDB" id="A0A2G5E830"/>
<feature type="region of interest" description="Disordered" evidence="1">
    <location>
        <begin position="50"/>
        <end position="72"/>
    </location>
</feature>
<dbReference type="Proteomes" id="UP000230069">
    <property type="component" value="Unassembled WGS sequence"/>
</dbReference>
<protein>
    <submittedName>
        <fullName evidence="2">Uncharacterized protein</fullName>
    </submittedName>
</protein>
<reference evidence="2 3" key="1">
    <citation type="submission" date="2017-09" db="EMBL/GenBank/DDBJ databases">
        <title>WGS assembly of Aquilegia coerulea Goldsmith.</title>
        <authorList>
            <person name="Hodges S."/>
            <person name="Kramer E."/>
            <person name="Nordborg M."/>
            <person name="Tomkins J."/>
            <person name="Borevitz J."/>
            <person name="Derieg N."/>
            <person name="Yan J."/>
            <person name="Mihaltcheva S."/>
            <person name="Hayes R.D."/>
            <person name="Rokhsar D."/>
        </authorList>
    </citation>
    <scope>NUCLEOTIDE SEQUENCE [LARGE SCALE GENOMIC DNA]</scope>
    <source>
        <strain evidence="3">cv. Goldsmith</strain>
    </source>
</reference>
<keyword evidence="3" id="KW-1185">Reference proteome</keyword>
<accession>A0A2G5E830</accession>
<proteinExistence type="predicted"/>